<protein>
    <recommendedName>
        <fullName evidence="3">Nascent polypeptide-associated complex subunit alpha-like UBA domain-containing protein</fullName>
    </recommendedName>
</protein>
<evidence type="ECO:0008006" key="3">
    <source>
        <dbReference type="Google" id="ProtNLM"/>
    </source>
</evidence>
<evidence type="ECO:0000313" key="1">
    <source>
        <dbReference type="EMBL" id="CAK0901231.1"/>
    </source>
</evidence>
<accession>A0ABN9XMV2</accession>
<evidence type="ECO:0000313" key="2">
    <source>
        <dbReference type="Proteomes" id="UP001189429"/>
    </source>
</evidence>
<reference evidence="1" key="1">
    <citation type="submission" date="2023-10" db="EMBL/GenBank/DDBJ databases">
        <authorList>
            <person name="Chen Y."/>
            <person name="Shah S."/>
            <person name="Dougan E. K."/>
            <person name="Thang M."/>
            <person name="Chan C."/>
        </authorList>
    </citation>
    <scope>NUCLEOTIDE SEQUENCE [LARGE SCALE GENOMIC DNA]</scope>
</reference>
<comment type="caution">
    <text evidence="1">The sequence shown here is derived from an EMBL/GenBank/DDBJ whole genome shotgun (WGS) entry which is preliminary data.</text>
</comment>
<keyword evidence="2" id="KW-1185">Reference proteome</keyword>
<proteinExistence type="predicted"/>
<dbReference type="Proteomes" id="UP001189429">
    <property type="component" value="Unassembled WGS sequence"/>
</dbReference>
<feature type="non-terminal residue" evidence="1">
    <location>
        <position position="53"/>
    </location>
</feature>
<sequence length="53" mass="5633">MATNGRLKDILPANAKAGTVIMEADEADMTDAVDRVAGLGAEKKRELFEALKS</sequence>
<name>A0ABN9XMV2_9DINO</name>
<dbReference type="EMBL" id="CAUYUJ010020897">
    <property type="protein sequence ID" value="CAK0901231.1"/>
    <property type="molecule type" value="Genomic_DNA"/>
</dbReference>
<organism evidence="1 2">
    <name type="scientific">Prorocentrum cordatum</name>
    <dbReference type="NCBI Taxonomy" id="2364126"/>
    <lineage>
        <taxon>Eukaryota</taxon>
        <taxon>Sar</taxon>
        <taxon>Alveolata</taxon>
        <taxon>Dinophyceae</taxon>
        <taxon>Prorocentrales</taxon>
        <taxon>Prorocentraceae</taxon>
        <taxon>Prorocentrum</taxon>
    </lineage>
</organism>
<gene>
    <name evidence="1" type="ORF">PCOR1329_LOCUS78247</name>
</gene>